<keyword evidence="1" id="KW-0175">Coiled coil</keyword>
<dbReference type="RefSeq" id="WP_004570015.1">
    <property type="nucleotide sequence ID" value="NZ_CH724148.1"/>
</dbReference>
<dbReference type="eggNOG" id="COG1579">
    <property type="taxonomic scope" value="Bacteria"/>
</dbReference>
<feature type="coiled-coil region" evidence="1">
    <location>
        <begin position="40"/>
        <end position="81"/>
    </location>
</feature>
<keyword evidence="4" id="KW-1185">Reference proteome</keyword>
<dbReference type="InterPro" id="IPR052376">
    <property type="entry name" value="Oxidative_Scav/Glycosyltrans"/>
</dbReference>
<gene>
    <name evidence="3" type="ORF">PI23P_06975</name>
</gene>
<sequence>MAKKKEISVEQKLRALYDLQLIDSRIDEIRNVRGELPLEVEDLEDEVAGLNTRISNLVEDASNLETEINNKKQAIEDSNVLMKKYDEQQKNVRNNREFDSLSKEVEFQDLEIQLAEKRINEYKAKIAQKNEVIENTKEKLAKQDLHLSHKKAELDAILKETEKEEKLLGEKSEEFAKSLDDHLYAAYTRIRTKVKNGLAVVAIERGASGGSYFTIPPQVQLEIANRKKIIIDEHSGRILVDATLAEEEKLKMDKLFS</sequence>
<feature type="coiled-coil region" evidence="1">
    <location>
        <begin position="105"/>
        <end position="143"/>
    </location>
</feature>
<dbReference type="PANTHER" id="PTHR39082">
    <property type="entry name" value="PHOSPHOLIPASE C-BETA-2-RELATED"/>
    <property type="match status" value="1"/>
</dbReference>
<reference evidence="3 4" key="1">
    <citation type="submission" date="2006-02" db="EMBL/GenBank/DDBJ databases">
        <authorList>
            <person name="Murray A."/>
            <person name="Staley J."/>
            <person name="Ferriera S."/>
            <person name="Johnson J."/>
            <person name="Kravitz S."/>
            <person name="Halpern A."/>
            <person name="Remington K."/>
            <person name="Beeson K."/>
            <person name="Tran B."/>
            <person name="Rogers Y.-H."/>
            <person name="Friedman R."/>
            <person name="Venter J.C."/>
        </authorList>
    </citation>
    <scope>NUCLEOTIDE SEQUENCE [LARGE SCALE GENOMIC DNA]</scope>
    <source>
        <strain evidence="3 4">23-P</strain>
    </source>
</reference>
<dbReference type="STRING" id="313594.PI23P_06975"/>
<evidence type="ECO:0000256" key="1">
    <source>
        <dbReference type="SAM" id="Coils"/>
    </source>
</evidence>
<evidence type="ECO:0000313" key="3">
    <source>
        <dbReference type="EMBL" id="EAR12347.1"/>
    </source>
</evidence>
<feature type="domain" description="C4-type zinc ribbon" evidence="2">
    <location>
        <begin position="208"/>
        <end position="239"/>
    </location>
</feature>
<dbReference type="HOGENOM" id="CLU_073076_2_0_10"/>
<dbReference type="AlphaFoldDB" id="A4BYV4"/>
<name>A4BYV4_9FLAO</name>
<organism evidence="3 4">
    <name type="scientific">Polaribacter irgensii 23-P</name>
    <dbReference type="NCBI Taxonomy" id="313594"/>
    <lineage>
        <taxon>Bacteria</taxon>
        <taxon>Pseudomonadati</taxon>
        <taxon>Bacteroidota</taxon>
        <taxon>Flavobacteriia</taxon>
        <taxon>Flavobacteriales</taxon>
        <taxon>Flavobacteriaceae</taxon>
    </lineage>
</organism>
<evidence type="ECO:0000259" key="2">
    <source>
        <dbReference type="Pfam" id="PF02591"/>
    </source>
</evidence>
<proteinExistence type="predicted"/>
<dbReference type="PANTHER" id="PTHR39082:SF1">
    <property type="entry name" value="SCAVENGER RECEPTOR CLASS A MEMBER 3"/>
    <property type="match status" value="1"/>
</dbReference>
<dbReference type="EMBL" id="AAOG01000002">
    <property type="protein sequence ID" value="EAR12347.1"/>
    <property type="molecule type" value="Genomic_DNA"/>
</dbReference>
<evidence type="ECO:0000313" key="4">
    <source>
        <dbReference type="Proteomes" id="UP000003053"/>
    </source>
</evidence>
<dbReference type="OrthoDB" id="9795058at2"/>
<dbReference type="Gene3D" id="1.10.287.1490">
    <property type="match status" value="1"/>
</dbReference>
<protein>
    <recommendedName>
        <fullName evidence="2">C4-type zinc ribbon domain-containing protein</fullName>
    </recommendedName>
</protein>
<dbReference type="Proteomes" id="UP000003053">
    <property type="component" value="Unassembled WGS sequence"/>
</dbReference>
<accession>A4BYV4</accession>
<comment type="caution">
    <text evidence="3">The sequence shown here is derived from an EMBL/GenBank/DDBJ whole genome shotgun (WGS) entry which is preliminary data.</text>
</comment>
<dbReference type="Pfam" id="PF02591">
    <property type="entry name" value="Zn_ribbon_9"/>
    <property type="match status" value="1"/>
</dbReference>
<dbReference type="InterPro" id="IPR003743">
    <property type="entry name" value="Zf-RING_7"/>
</dbReference>